<reference evidence="3" key="1">
    <citation type="submission" date="2020-05" db="UniProtKB">
        <authorList>
            <consortium name="EnsemblMetazoa"/>
        </authorList>
    </citation>
    <scope>IDENTIFICATION</scope>
    <source>
        <strain evidence="3">TTRI</strain>
    </source>
</reference>
<feature type="transmembrane region" description="Helical" evidence="2">
    <location>
        <begin position="52"/>
        <end position="74"/>
    </location>
</feature>
<evidence type="ECO:0000313" key="3">
    <source>
        <dbReference type="EnsemblMetazoa" id="GAUT038372-PA"/>
    </source>
</evidence>
<protein>
    <submittedName>
        <fullName evidence="3">Uncharacterized protein</fullName>
    </submittedName>
</protein>
<dbReference type="VEuPathDB" id="VectorBase:GAUT038372"/>
<feature type="transmembrane region" description="Helical" evidence="2">
    <location>
        <begin position="86"/>
        <end position="114"/>
    </location>
</feature>
<keyword evidence="2" id="KW-1133">Transmembrane helix</keyword>
<name>A0A1A9VIB3_GLOAU</name>
<dbReference type="EnsemblMetazoa" id="GAUT038372-RA">
    <property type="protein sequence ID" value="GAUT038372-PA"/>
    <property type="gene ID" value="GAUT038372"/>
</dbReference>
<dbReference type="Proteomes" id="UP000078200">
    <property type="component" value="Unassembled WGS sequence"/>
</dbReference>
<feature type="region of interest" description="Disordered" evidence="1">
    <location>
        <begin position="142"/>
        <end position="178"/>
    </location>
</feature>
<organism evidence="3 4">
    <name type="scientific">Glossina austeni</name>
    <name type="common">Savannah tsetse fly</name>
    <dbReference type="NCBI Taxonomy" id="7395"/>
    <lineage>
        <taxon>Eukaryota</taxon>
        <taxon>Metazoa</taxon>
        <taxon>Ecdysozoa</taxon>
        <taxon>Arthropoda</taxon>
        <taxon>Hexapoda</taxon>
        <taxon>Insecta</taxon>
        <taxon>Pterygota</taxon>
        <taxon>Neoptera</taxon>
        <taxon>Endopterygota</taxon>
        <taxon>Diptera</taxon>
        <taxon>Brachycera</taxon>
        <taxon>Muscomorpha</taxon>
        <taxon>Hippoboscoidea</taxon>
        <taxon>Glossinidae</taxon>
        <taxon>Glossina</taxon>
    </lineage>
</organism>
<keyword evidence="2" id="KW-0812">Transmembrane</keyword>
<evidence type="ECO:0000256" key="2">
    <source>
        <dbReference type="SAM" id="Phobius"/>
    </source>
</evidence>
<keyword evidence="4" id="KW-1185">Reference proteome</keyword>
<evidence type="ECO:0000256" key="1">
    <source>
        <dbReference type="SAM" id="MobiDB-lite"/>
    </source>
</evidence>
<keyword evidence="2" id="KW-0472">Membrane</keyword>
<accession>A0A1A9VIB3</accession>
<sequence length="178" mass="18789">MCIVITLENGLNGTTTLFISTRSQKELAEPAPIPKPELAPVPVQVLLHLQSLEGLCVCLMLAAVTAAAAAAATAATAAAPPPTAEVIVMVVVVGVVVVSLMPWSTLACLCQTIWKLVRLAFSWLFDVSPLVSATITINCNRNRNRNGNSNNNNASNTSNSNGNSSQRNQLSQLSNDYT</sequence>
<dbReference type="AlphaFoldDB" id="A0A1A9VIB3"/>
<proteinExistence type="predicted"/>
<evidence type="ECO:0000313" key="4">
    <source>
        <dbReference type="Proteomes" id="UP000078200"/>
    </source>
</evidence>